<dbReference type="InterPro" id="IPR027417">
    <property type="entry name" value="P-loop_NTPase"/>
</dbReference>
<name>A0A318ZPV4_9EURO</name>
<evidence type="ECO:0000259" key="9">
    <source>
        <dbReference type="PROSITE" id="PS51194"/>
    </source>
</evidence>
<comment type="similarity">
    <text evidence="6">Belongs to the DEAD box helicase family.</text>
</comment>
<proteinExistence type="inferred from homology"/>
<comment type="function">
    <text evidence="6">RNA helicase.</text>
</comment>
<evidence type="ECO:0000313" key="10">
    <source>
        <dbReference type="EMBL" id="PYH49651.1"/>
    </source>
</evidence>
<feature type="domain" description="Helicase ATP-binding" evidence="8">
    <location>
        <begin position="108"/>
        <end position="297"/>
    </location>
</feature>
<evidence type="ECO:0000256" key="3">
    <source>
        <dbReference type="ARBA" id="ARBA00022840"/>
    </source>
</evidence>
<evidence type="ECO:0000256" key="7">
    <source>
        <dbReference type="SAM" id="MobiDB-lite"/>
    </source>
</evidence>
<dbReference type="InterPro" id="IPR014001">
    <property type="entry name" value="Helicase_ATP-bd"/>
</dbReference>
<accession>A0A318ZPV4</accession>
<dbReference type="AlphaFoldDB" id="A0A318ZPV4"/>
<keyword evidence="1 6" id="KW-0547">Nucleotide-binding</keyword>
<dbReference type="GO" id="GO:0016787">
    <property type="term" value="F:hydrolase activity"/>
    <property type="evidence" value="ECO:0007669"/>
    <property type="project" value="UniProtKB-KW"/>
</dbReference>
<dbReference type="GeneID" id="37073611"/>
<feature type="compositionally biased region" description="Basic and acidic residues" evidence="7">
    <location>
        <begin position="570"/>
        <end position="630"/>
    </location>
</feature>
<dbReference type="Gene3D" id="3.40.50.300">
    <property type="entry name" value="P-loop containing nucleotide triphosphate hydrolases"/>
    <property type="match status" value="2"/>
</dbReference>
<keyword evidence="6" id="KW-0347">Helicase</keyword>
<comment type="catalytic activity">
    <reaction evidence="5 6">
        <text>ATP + H2O = ADP + phosphate + H(+)</text>
        <dbReference type="Rhea" id="RHEA:13065"/>
        <dbReference type="ChEBI" id="CHEBI:15377"/>
        <dbReference type="ChEBI" id="CHEBI:15378"/>
        <dbReference type="ChEBI" id="CHEBI:30616"/>
        <dbReference type="ChEBI" id="CHEBI:43474"/>
        <dbReference type="ChEBI" id="CHEBI:456216"/>
        <dbReference type="EC" id="3.6.4.13"/>
    </reaction>
</comment>
<dbReference type="PROSITE" id="PS51194">
    <property type="entry name" value="HELICASE_CTER"/>
    <property type="match status" value="1"/>
</dbReference>
<dbReference type="EMBL" id="KZ821218">
    <property type="protein sequence ID" value="PYH49651.1"/>
    <property type="molecule type" value="Genomic_DNA"/>
</dbReference>
<dbReference type="OrthoDB" id="193716at2759"/>
<dbReference type="SMART" id="SM00487">
    <property type="entry name" value="DEXDc"/>
    <property type="match status" value="1"/>
</dbReference>
<dbReference type="SUPFAM" id="SSF52540">
    <property type="entry name" value="P-loop containing nucleoside triphosphate hydrolases"/>
    <property type="match status" value="2"/>
</dbReference>
<reference evidence="10 11" key="1">
    <citation type="submission" date="2016-12" db="EMBL/GenBank/DDBJ databases">
        <title>The genomes of Aspergillus section Nigri reveals drivers in fungal speciation.</title>
        <authorList>
            <consortium name="DOE Joint Genome Institute"/>
            <person name="Vesth T.C."/>
            <person name="Nybo J."/>
            <person name="Theobald S."/>
            <person name="Brandl J."/>
            <person name="Frisvad J.C."/>
            <person name="Nielsen K.F."/>
            <person name="Lyhne E.K."/>
            <person name="Kogle M.E."/>
            <person name="Kuo A."/>
            <person name="Riley R."/>
            <person name="Clum A."/>
            <person name="Nolan M."/>
            <person name="Lipzen A."/>
            <person name="Salamov A."/>
            <person name="Henrissat B."/>
            <person name="Wiebenga A."/>
            <person name="De Vries R.P."/>
            <person name="Grigoriev I.V."/>
            <person name="Mortensen U.H."/>
            <person name="Andersen M.R."/>
            <person name="Baker S.E."/>
        </authorList>
    </citation>
    <scope>NUCLEOTIDE SEQUENCE [LARGE SCALE GENOMIC DNA]</scope>
    <source>
        <strain evidence="10 11">JOP 1030-1</strain>
    </source>
</reference>
<dbReference type="GO" id="GO:0005524">
    <property type="term" value="F:ATP binding"/>
    <property type="evidence" value="ECO:0007669"/>
    <property type="project" value="UniProtKB-UniRule"/>
</dbReference>
<evidence type="ECO:0000256" key="6">
    <source>
        <dbReference type="RuleBase" id="RU365068"/>
    </source>
</evidence>
<protein>
    <recommendedName>
        <fullName evidence="6">ATP-dependent RNA helicase</fullName>
        <ecNumber evidence="6">3.6.4.13</ecNumber>
    </recommendedName>
</protein>
<dbReference type="STRING" id="1450539.A0A318ZPV4"/>
<evidence type="ECO:0000256" key="2">
    <source>
        <dbReference type="ARBA" id="ARBA00022801"/>
    </source>
</evidence>
<sequence>MLSAFRRAGVSHALRASRTLAAKTTSQRAQWIIPSATPISHSLRSSFHTSPVRFSIAAAQEVENGVKPIESEELTRFSQLLGKIDPQFLSNINRMNITTMTEVQSQTISHTLDGSDCLGLAKTGTGKTLAFLIPVVQKVLEGLPRGRAAKRNMRAEDVRAIIISPTRELAEQIATEASRLVAGTGVQVQTAVGGTQKQMHLRKCQNEGCHILVGTPGRLFDVLSSETSRISAPNLSAFVLDECDRLLDDGFSQDVREIADLLPDPLKVDRQTLMFSATMNRDVMRLVNTIMKPGFKVVKTIDENEVPTHMSVPQRTVIMNGYENAFASVLEMVKNYRAHYQEKRMENPELRPFKAICYLNTTKMTSLAFQVFDRLLNVPNDFRSGHPLGNMPMLEIHSKMTQAQRTRTSQQFRASKEGILFSSDVTARGMDYPDVTHVIQIGTPRDRDTYIHRLGRTARAHKKGEGWLFIHRDEKGFAQSKLAGLPLKIDRSLETATKDVVNEESNEHIEQIKNAVQDVHPAEREEAVKTFSSHADTVLGRYASQGLRNLAVSGLGLKDMPRYGGGGRRQQPDRFRMSDRDRPGPSGRSRGDFDDFGSRGRLRSDFGSRDFGSRDNQRSRNDQHSRGRRW</sequence>
<dbReference type="SMART" id="SM00490">
    <property type="entry name" value="HELICc"/>
    <property type="match status" value="1"/>
</dbReference>
<dbReference type="Pfam" id="PF00270">
    <property type="entry name" value="DEAD"/>
    <property type="match status" value="1"/>
</dbReference>
<evidence type="ECO:0000256" key="1">
    <source>
        <dbReference type="ARBA" id="ARBA00022741"/>
    </source>
</evidence>
<dbReference type="Proteomes" id="UP000248349">
    <property type="component" value="Unassembled WGS sequence"/>
</dbReference>
<dbReference type="Pfam" id="PF00271">
    <property type="entry name" value="Helicase_C"/>
    <property type="match status" value="1"/>
</dbReference>
<dbReference type="GO" id="GO:0003724">
    <property type="term" value="F:RNA helicase activity"/>
    <property type="evidence" value="ECO:0007669"/>
    <property type="project" value="UniProtKB-EC"/>
</dbReference>
<keyword evidence="11" id="KW-1185">Reference proteome</keyword>
<dbReference type="InterPro" id="IPR001650">
    <property type="entry name" value="Helicase_C-like"/>
</dbReference>
<feature type="domain" description="Helicase C-terminal" evidence="9">
    <location>
        <begin position="340"/>
        <end position="501"/>
    </location>
</feature>
<organism evidence="10 11">
    <name type="scientific">Aspergillus saccharolyticus JOP 1030-1</name>
    <dbReference type="NCBI Taxonomy" id="1450539"/>
    <lineage>
        <taxon>Eukaryota</taxon>
        <taxon>Fungi</taxon>
        <taxon>Dikarya</taxon>
        <taxon>Ascomycota</taxon>
        <taxon>Pezizomycotina</taxon>
        <taxon>Eurotiomycetes</taxon>
        <taxon>Eurotiomycetidae</taxon>
        <taxon>Eurotiales</taxon>
        <taxon>Aspergillaceae</taxon>
        <taxon>Aspergillus</taxon>
        <taxon>Aspergillus subgen. Circumdati</taxon>
    </lineage>
</organism>
<gene>
    <name evidence="10" type="ORF">BP01DRAFT_309514</name>
</gene>
<feature type="region of interest" description="Disordered" evidence="7">
    <location>
        <begin position="556"/>
        <end position="630"/>
    </location>
</feature>
<evidence type="ECO:0000256" key="5">
    <source>
        <dbReference type="ARBA" id="ARBA00047984"/>
    </source>
</evidence>
<comment type="domain">
    <text evidence="6">The Q motif is unique to and characteristic of the DEAD box family of RNA helicases and controls ATP binding and hydrolysis.</text>
</comment>
<dbReference type="PROSITE" id="PS51192">
    <property type="entry name" value="HELICASE_ATP_BIND_1"/>
    <property type="match status" value="1"/>
</dbReference>
<evidence type="ECO:0000259" key="8">
    <source>
        <dbReference type="PROSITE" id="PS51192"/>
    </source>
</evidence>
<dbReference type="EC" id="3.6.4.13" evidence="6"/>
<evidence type="ECO:0000313" key="11">
    <source>
        <dbReference type="Proteomes" id="UP000248349"/>
    </source>
</evidence>
<dbReference type="InterPro" id="IPR011545">
    <property type="entry name" value="DEAD/DEAH_box_helicase_dom"/>
</dbReference>
<evidence type="ECO:0000256" key="4">
    <source>
        <dbReference type="ARBA" id="ARBA00022884"/>
    </source>
</evidence>
<dbReference type="PANTHER" id="PTHR24031">
    <property type="entry name" value="RNA HELICASE"/>
    <property type="match status" value="1"/>
</dbReference>
<dbReference type="RefSeq" id="XP_025435633.1">
    <property type="nucleotide sequence ID" value="XM_025572383.1"/>
</dbReference>
<dbReference type="GO" id="GO:0003723">
    <property type="term" value="F:RNA binding"/>
    <property type="evidence" value="ECO:0007669"/>
    <property type="project" value="UniProtKB-UniRule"/>
</dbReference>
<keyword evidence="2 6" id="KW-0378">Hydrolase</keyword>
<keyword evidence="4 6" id="KW-0694">RNA-binding</keyword>
<dbReference type="CDD" id="cd18787">
    <property type="entry name" value="SF2_C_DEAD"/>
    <property type="match status" value="1"/>
</dbReference>
<keyword evidence="3 6" id="KW-0067">ATP-binding</keyword>